<evidence type="ECO:0000256" key="1">
    <source>
        <dbReference type="ARBA" id="ARBA00004141"/>
    </source>
</evidence>
<evidence type="ECO:0000256" key="4">
    <source>
        <dbReference type="ARBA" id="ARBA00023136"/>
    </source>
</evidence>
<feature type="transmembrane region" description="Helical" evidence="5">
    <location>
        <begin position="145"/>
        <end position="164"/>
    </location>
</feature>
<keyword evidence="2 5" id="KW-0812">Transmembrane</keyword>
<evidence type="ECO:0000259" key="6">
    <source>
        <dbReference type="Pfam" id="PF04893"/>
    </source>
</evidence>
<feature type="transmembrane region" description="Helical" evidence="5">
    <location>
        <begin position="196"/>
        <end position="219"/>
    </location>
</feature>
<reference evidence="7" key="1">
    <citation type="submission" date="2018-05" db="EMBL/GenBank/DDBJ databases">
        <authorList>
            <person name="Lanie J.A."/>
            <person name="Ng W.-L."/>
            <person name="Kazmierczak K.M."/>
            <person name="Andrzejewski T.M."/>
            <person name="Davidsen T.M."/>
            <person name="Wayne K.J."/>
            <person name="Tettelin H."/>
            <person name="Glass J.I."/>
            <person name="Rusch D."/>
            <person name="Podicherti R."/>
            <person name="Tsui H.-C.T."/>
            <person name="Winkler M.E."/>
        </authorList>
    </citation>
    <scope>NUCLEOTIDE SEQUENCE</scope>
</reference>
<evidence type="ECO:0000256" key="3">
    <source>
        <dbReference type="ARBA" id="ARBA00022989"/>
    </source>
</evidence>
<feature type="transmembrane region" description="Helical" evidence="5">
    <location>
        <begin position="49"/>
        <end position="70"/>
    </location>
</feature>
<comment type="subcellular location">
    <subcellularLocation>
        <location evidence="1">Membrane</location>
        <topology evidence="1">Multi-pass membrane protein</topology>
    </subcellularLocation>
</comment>
<organism evidence="7">
    <name type="scientific">marine metagenome</name>
    <dbReference type="NCBI Taxonomy" id="408172"/>
    <lineage>
        <taxon>unclassified sequences</taxon>
        <taxon>metagenomes</taxon>
        <taxon>ecological metagenomes</taxon>
    </lineage>
</organism>
<sequence length="250" mass="26596">MTDTREPREDRDLAHRAPAPDPSLLFRLVGVLLSPRRTFSAIVQHPRSLGAMVAVVVVVGGSTGALLSTARGQQMMLEQSVAGMEAFGITVSDDMYAQISQGSDFAVYTSAAGAAVSFPVLVLALTAVVWILGWVVFGAGAQFKVLYAVVTHVGAVSIVQQLFVVPLNYVRGAMNSPSTLAVFFPMLEEGTFTQRTLGLVDVFIIWQLFVLSTGVAVLYKRRTRPIATAFYLLYAVIAVGGGAGLSRIGG</sequence>
<dbReference type="Pfam" id="PF04893">
    <property type="entry name" value="Yip1"/>
    <property type="match status" value="1"/>
</dbReference>
<proteinExistence type="predicted"/>
<gene>
    <name evidence="7" type="ORF">METZ01_LOCUS156164</name>
</gene>
<name>A0A382AP39_9ZZZZ</name>
<accession>A0A382AP39</accession>
<feature type="transmembrane region" description="Helical" evidence="5">
    <location>
        <begin position="105"/>
        <end position="133"/>
    </location>
</feature>
<evidence type="ECO:0000256" key="5">
    <source>
        <dbReference type="SAM" id="Phobius"/>
    </source>
</evidence>
<keyword evidence="3 5" id="KW-1133">Transmembrane helix</keyword>
<protein>
    <recommendedName>
        <fullName evidence="6">Yip1 domain-containing protein</fullName>
    </recommendedName>
</protein>
<dbReference type="InterPro" id="IPR006977">
    <property type="entry name" value="Yip1_dom"/>
</dbReference>
<evidence type="ECO:0000256" key="2">
    <source>
        <dbReference type="ARBA" id="ARBA00022692"/>
    </source>
</evidence>
<dbReference type="GO" id="GO:0016020">
    <property type="term" value="C:membrane"/>
    <property type="evidence" value="ECO:0007669"/>
    <property type="project" value="UniProtKB-SubCell"/>
</dbReference>
<keyword evidence="4 5" id="KW-0472">Membrane</keyword>
<dbReference type="AlphaFoldDB" id="A0A382AP39"/>
<dbReference type="EMBL" id="UINC01026232">
    <property type="protein sequence ID" value="SVB03310.1"/>
    <property type="molecule type" value="Genomic_DNA"/>
</dbReference>
<feature type="transmembrane region" description="Helical" evidence="5">
    <location>
        <begin position="231"/>
        <end position="249"/>
    </location>
</feature>
<evidence type="ECO:0000313" key="7">
    <source>
        <dbReference type="EMBL" id="SVB03310.1"/>
    </source>
</evidence>
<feature type="domain" description="Yip1" evidence="6">
    <location>
        <begin position="30"/>
        <end position="238"/>
    </location>
</feature>